<gene>
    <name evidence="2" type="primary">38</name>
    <name evidence="2" type="ORF">HCTV2_38</name>
</gene>
<evidence type="ECO:0000313" key="3">
    <source>
        <dbReference type="Proteomes" id="UP000204143"/>
    </source>
</evidence>
<evidence type="ECO:0000256" key="1">
    <source>
        <dbReference type="SAM" id="MobiDB-lite"/>
    </source>
</evidence>
<feature type="compositionally biased region" description="Polar residues" evidence="1">
    <location>
        <begin position="94"/>
        <end position="108"/>
    </location>
</feature>
<evidence type="ECO:0000313" key="2">
    <source>
        <dbReference type="EMBL" id="AGM11809.1"/>
    </source>
</evidence>
<feature type="region of interest" description="Disordered" evidence="1">
    <location>
        <begin position="78"/>
        <end position="108"/>
    </location>
</feature>
<dbReference type="Proteomes" id="UP000204143">
    <property type="component" value="Segment"/>
</dbReference>
<organism evidence="2 3">
    <name type="scientific">Haloarcula californiae tailed virus 2</name>
    <dbReference type="NCBI Taxonomy" id="1273747"/>
    <lineage>
        <taxon>Viruses</taxon>
        <taxon>Duplodnaviria</taxon>
        <taxon>Heunggongvirae</taxon>
        <taxon>Uroviricota</taxon>
        <taxon>Caudoviricetes</taxon>
        <taxon>Saparoviridae</taxon>
        <taxon>Samsavirus</taxon>
        <taxon>Samsavirus crystalli</taxon>
        <taxon>Samsavirus HCTV2</taxon>
    </lineage>
</organism>
<reference evidence="2 3" key="1">
    <citation type="submission" date="2012-12" db="EMBL/GenBank/DDBJ databases">
        <authorList>
            <person name="Sencilo A."/>
            <person name="Jacobs-Sera D."/>
            <person name="Russell D.A."/>
            <person name="Ko C."/>
            <person name="Bowman C.A."/>
            <person name="Atanasova N."/>
            <person name="Osterlund E."/>
            <person name="Oksanen H.M."/>
            <person name="Bamford D.H."/>
            <person name="Hatfull G.F."/>
            <person name="Roine E."/>
            <person name="Hendrix R.W."/>
        </authorList>
    </citation>
    <scope>NUCLEOTIDE SEQUENCE [LARGE SCALE GENOMIC DNA]</scope>
</reference>
<feature type="region of interest" description="Disordered" evidence="1">
    <location>
        <begin position="18"/>
        <end position="45"/>
    </location>
</feature>
<feature type="compositionally biased region" description="Basic and acidic residues" evidence="1">
    <location>
        <begin position="78"/>
        <end position="88"/>
    </location>
</feature>
<protein>
    <submittedName>
        <fullName evidence="2">Uncharacterized protein</fullName>
    </submittedName>
</protein>
<accession>R4T7R0</accession>
<dbReference type="OrthoDB" id="39333at10239"/>
<keyword evidence="3" id="KW-1185">Reference proteome</keyword>
<name>R4T7R0_9CAUD</name>
<proteinExistence type="predicted"/>
<dbReference type="GeneID" id="16193678"/>
<dbReference type="KEGG" id="vg:16193678"/>
<dbReference type="RefSeq" id="YP_008058400.1">
    <property type="nucleotide sequence ID" value="NC_021319.1"/>
</dbReference>
<dbReference type="EMBL" id="KC292028">
    <property type="protein sequence ID" value="AGM11809.1"/>
    <property type="molecule type" value="Genomic_DNA"/>
</dbReference>
<sequence length="108" mass="11979">MTLRTTISTKLVRLPEVERGDEFPLPEGTNTLPQPLHLHGSQEDPDEFDLEDRLALHTVDDSPQQRGRRYAALERALAQRDGIERVTGEDGADSEQQGESTNSPEGDA</sequence>